<keyword evidence="2" id="KW-1185">Reference proteome</keyword>
<evidence type="ECO:0000313" key="1">
    <source>
        <dbReference type="EMBL" id="KAK2943619.1"/>
    </source>
</evidence>
<evidence type="ECO:0000313" key="2">
    <source>
        <dbReference type="Proteomes" id="UP001281761"/>
    </source>
</evidence>
<accession>A0ABQ9WVV5</accession>
<proteinExistence type="predicted"/>
<sequence>MRTREARLFVDDSEQPGIFTDIPSPLCLGITTGFQIASLSDEVMWLKRHRGNDEREREALEKRKTLNSENENMKHQLAALPIWVGTESLQTLDTTAHALTPTTLTQIIVTPEDDPFRTAFTFPIDEGEWELKIRALDNTFVNVKLGFVRHPLPEDATQEPCGSWTDGIGGDFILWDGRMWISGKEFKPEGTNKIWERVGQTAAIRVNMRTREARLFVDDSEQPGIFTDIPSPLCLGISTHDLDQSVEVMWLKRLRSSRFQPDPD</sequence>
<dbReference type="Proteomes" id="UP001281761">
    <property type="component" value="Unassembled WGS sequence"/>
</dbReference>
<protein>
    <submittedName>
        <fullName evidence="1">Uncharacterized protein</fullName>
    </submittedName>
</protein>
<dbReference type="EMBL" id="JARBJD010000336">
    <property type="protein sequence ID" value="KAK2943619.1"/>
    <property type="molecule type" value="Genomic_DNA"/>
</dbReference>
<name>A0ABQ9WVV5_9EUKA</name>
<organism evidence="1 2">
    <name type="scientific">Blattamonas nauphoetae</name>
    <dbReference type="NCBI Taxonomy" id="2049346"/>
    <lineage>
        <taxon>Eukaryota</taxon>
        <taxon>Metamonada</taxon>
        <taxon>Preaxostyla</taxon>
        <taxon>Oxymonadida</taxon>
        <taxon>Blattamonas</taxon>
    </lineage>
</organism>
<reference evidence="1 2" key="1">
    <citation type="journal article" date="2022" name="bioRxiv">
        <title>Genomics of Preaxostyla Flagellates Illuminates Evolutionary Transitions and the Path Towards Mitochondrial Loss.</title>
        <authorList>
            <person name="Novak L.V.F."/>
            <person name="Treitli S.C."/>
            <person name="Pyrih J."/>
            <person name="Halakuc P."/>
            <person name="Pipaliya S.V."/>
            <person name="Vacek V."/>
            <person name="Brzon O."/>
            <person name="Soukal P."/>
            <person name="Eme L."/>
            <person name="Dacks J.B."/>
            <person name="Karnkowska A."/>
            <person name="Elias M."/>
            <person name="Hampl V."/>
        </authorList>
    </citation>
    <scope>NUCLEOTIDE SEQUENCE [LARGE SCALE GENOMIC DNA]</scope>
    <source>
        <strain evidence="1">NAU3</strain>
        <tissue evidence="1">Gut</tissue>
    </source>
</reference>
<comment type="caution">
    <text evidence="1">The sequence shown here is derived from an EMBL/GenBank/DDBJ whole genome shotgun (WGS) entry which is preliminary data.</text>
</comment>
<gene>
    <name evidence="1" type="ORF">BLNAU_21450</name>
</gene>